<reference evidence="1" key="1">
    <citation type="journal article" date="2020" name="Nature">
        <title>Giant virus diversity and host interactions through global metagenomics.</title>
        <authorList>
            <person name="Schulz F."/>
            <person name="Roux S."/>
            <person name="Paez-Espino D."/>
            <person name="Jungbluth S."/>
            <person name="Walsh D.A."/>
            <person name="Denef V.J."/>
            <person name="McMahon K.D."/>
            <person name="Konstantinidis K.T."/>
            <person name="Eloe-Fadrosh E.A."/>
            <person name="Kyrpides N.C."/>
            <person name="Woyke T."/>
        </authorList>
    </citation>
    <scope>NUCLEOTIDE SEQUENCE</scope>
    <source>
        <strain evidence="1">GVMAG-M-3300023184-165</strain>
    </source>
</reference>
<dbReference type="AlphaFoldDB" id="A0A6C0HPT0"/>
<proteinExistence type="predicted"/>
<accession>A0A6C0HPT0</accession>
<evidence type="ECO:0000313" key="1">
    <source>
        <dbReference type="EMBL" id="QHT82672.1"/>
    </source>
</evidence>
<protein>
    <submittedName>
        <fullName evidence="1">Uncharacterized protein</fullName>
    </submittedName>
</protein>
<dbReference type="EMBL" id="MN740003">
    <property type="protein sequence ID" value="QHT82672.1"/>
    <property type="molecule type" value="Genomic_DNA"/>
</dbReference>
<organism evidence="1">
    <name type="scientific">viral metagenome</name>
    <dbReference type="NCBI Taxonomy" id="1070528"/>
    <lineage>
        <taxon>unclassified sequences</taxon>
        <taxon>metagenomes</taxon>
        <taxon>organismal metagenomes</taxon>
    </lineage>
</organism>
<name>A0A6C0HPT0_9ZZZZ</name>
<sequence>MVCCVCKKTFIRSVDLTDYYEKKREFDNKISNIIDSLTETELSKKNDEIWDILLNYEALILLPNYKPNKCNTENCNSLICNFCYKDKKNIICLECKNLHPTLP</sequence>